<accession>A0ACB7J3T5</accession>
<evidence type="ECO:0000313" key="2">
    <source>
        <dbReference type="Proteomes" id="UP000824881"/>
    </source>
</evidence>
<keyword evidence="2" id="KW-1185">Reference proteome</keyword>
<dbReference type="EMBL" id="WQMT02000003">
    <property type="protein sequence ID" value="KAG9224508.1"/>
    <property type="molecule type" value="Genomic_DNA"/>
</dbReference>
<name>A0ACB7J3T5_PLECO</name>
<dbReference type="Proteomes" id="UP000824881">
    <property type="component" value="Unassembled WGS sequence"/>
</dbReference>
<sequence length="165" mass="17879">MPLQLVADDIIAIARALPNLSDLSLNPAPDVAAASTLVVSVLSPLRDLCPNLISLGLYLNAANEHIPPPPSIDEELQQAAPEKVEFASLRELTVWFSSLSSPVPLAVYLSSILPPRCVLISDSYEDVEARRAGEEAQRFIPVFKQVRAQGMRTGLLCHGRDALSR</sequence>
<organism evidence="1 2">
    <name type="scientific">Pleurotus cornucopiae</name>
    <name type="common">Cornucopia mushroom</name>
    <dbReference type="NCBI Taxonomy" id="5321"/>
    <lineage>
        <taxon>Eukaryota</taxon>
        <taxon>Fungi</taxon>
        <taxon>Dikarya</taxon>
        <taxon>Basidiomycota</taxon>
        <taxon>Agaricomycotina</taxon>
        <taxon>Agaricomycetes</taxon>
        <taxon>Agaricomycetidae</taxon>
        <taxon>Agaricales</taxon>
        <taxon>Pleurotineae</taxon>
        <taxon>Pleurotaceae</taxon>
        <taxon>Pleurotus</taxon>
    </lineage>
</organism>
<proteinExistence type="predicted"/>
<protein>
    <submittedName>
        <fullName evidence="1">Uncharacterized protein</fullName>
    </submittedName>
</protein>
<evidence type="ECO:0000313" key="1">
    <source>
        <dbReference type="EMBL" id="KAG9224508.1"/>
    </source>
</evidence>
<gene>
    <name evidence="1" type="ORF">CCMSSC00406_0002341</name>
</gene>
<reference evidence="1 2" key="1">
    <citation type="journal article" date="2021" name="Appl. Environ. Microbiol.">
        <title>Genetic linkage and physical mapping for an oyster mushroom Pleurotus cornucopiae and QTL analysis for the trait cap color.</title>
        <authorList>
            <person name="Zhang Y."/>
            <person name="Gao W."/>
            <person name="Sonnenberg A."/>
            <person name="Chen Q."/>
            <person name="Zhang J."/>
            <person name="Huang C."/>
        </authorList>
    </citation>
    <scope>NUCLEOTIDE SEQUENCE [LARGE SCALE GENOMIC DNA]</scope>
    <source>
        <strain evidence="1">CCMSSC00406</strain>
    </source>
</reference>
<comment type="caution">
    <text evidence="1">The sequence shown here is derived from an EMBL/GenBank/DDBJ whole genome shotgun (WGS) entry which is preliminary data.</text>
</comment>